<organism evidence="2 3">
    <name type="scientific">Glycomyces buryatensis</name>
    <dbReference type="NCBI Taxonomy" id="2570927"/>
    <lineage>
        <taxon>Bacteria</taxon>
        <taxon>Bacillati</taxon>
        <taxon>Actinomycetota</taxon>
        <taxon>Actinomycetes</taxon>
        <taxon>Glycomycetales</taxon>
        <taxon>Glycomycetaceae</taxon>
        <taxon>Glycomyces</taxon>
    </lineage>
</organism>
<sequence length="201" mass="22403">MQCVSESPWDASCRALGPGNQALLTLSYLHQGHTHELLTPGFGISRATAARRGNELLDLLLTGAAVAVRPAPREAFGPGLRHHRRHTAVWPRPRLPSVRRVFARLRRWIGGRKLMSVSSVGWSMSAGRRSPGSGLRRILQGFGFCMPCMRRRPRPLLLIEGLRMRMRPTSRGGPLIPDRGGGGCVGMSWPSELEIRWWRSM</sequence>
<name>A0A4S8QFS2_9ACTN</name>
<dbReference type="EMBL" id="STGY01000032">
    <property type="protein sequence ID" value="THV41992.1"/>
    <property type="molecule type" value="Genomic_DNA"/>
</dbReference>
<evidence type="ECO:0000313" key="2">
    <source>
        <dbReference type="EMBL" id="THV41992.1"/>
    </source>
</evidence>
<reference evidence="3" key="1">
    <citation type="submission" date="2019-04" db="EMBL/GenBank/DDBJ databases">
        <title>Nocardioides xinjiangensis sp. nov.</title>
        <authorList>
            <person name="Liu S."/>
        </authorList>
    </citation>
    <scope>NUCLEOTIDE SEQUENCE [LARGE SCALE GENOMIC DNA]</scope>
    <source>
        <strain evidence="3">18</strain>
    </source>
</reference>
<comment type="caution">
    <text evidence="2">The sequence shown here is derived from an EMBL/GenBank/DDBJ whole genome shotgun (WGS) entry which is preliminary data.</text>
</comment>
<evidence type="ECO:0000313" key="3">
    <source>
        <dbReference type="Proteomes" id="UP000308760"/>
    </source>
</evidence>
<protein>
    <submittedName>
        <fullName evidence="2">Transposase family protein</fullName>
    </submittedName>
</protein>
<dbReference type="Proteomes" id="UP000308760">
    <property type="component" value="Unassembled WGS sequence"/>
</dbReference>
<accession>A0A4S8QFS2</accession>
<feature type="domain" description="Transposase Helix-turn-helix" evidence="1">
    <location>
        <begin position="15"/>
        <end position="60"/>
    </location>
</feature>
<gene>
    <name evidence="2" type="ORF">FAB82_08660</name>
</gene>
<evidence type="ECO:0000259" key="1">
    <source>
        <dbReference type="Pfam" id="PF13613"/>
    </source>
</evidence>
<keyword evidence="3" id="KW-1185">Reference proteome</keyword>
<dbReference type="InterPro" id="IPR027805">
    <property type="entry name" value="Transposase_HTH_dom"/>
</dbReference>
<dbReference type="OrthoDB" id="10010544at2"/>
<proteinExistence type="predicted"/>
<dbReference type="AlphaFoldDB" id="A0A4S8QFS2"/>
<dbReference type="Pfam" id="PF13613">
    <property type="entry name" value="HTH_Tnp_4"/>
    <property type="match status" value="1"/>
</dbReference>
<reference evidence="2 3" key="2">
    <citation type="submission" date="2019-05" db="EMBL/GenBank/DDBJ databases">
        <title>Glycomyces buryatensis sp. nov.</title>
        <authorList>
            <person name="Nikitina E."/>
        </authorList>
    </citation>
    <scope>NUCLEOTIDE SEQUENCE [LARGE SCALE GENOMIC DNA]</scope>
    <source>
        <strain evidence="2 3">18</strain>
    </source>
</reference>